<comment type="caution">
    <text evidence="2">The sequence shown here is derived from an EMBL/GenBank/DDBJ whole genome shotgun (WGS) entry which is preliminary data.</text>
</comment>
<gene>
    <name evidence="2" type="ORF">PVAND_017632</name>
</gene>
<dbReference type="AlphaFoldDB" id="A0A9J6B9Q7"/>
<keyword evidence="3" id="KW-1185">Reference proteome</keyword>
<feature type="domain" description="Deoxynucleoside kinase" evidence="1">
    <location>
        <begin position="64"/>
        <end position="214"/>
    </location>
</feature>
<protein>
    <recommendedName>
        <fullName evidence="1">Deoxynucleoside kinase domain-containing protein</fullName>
    </recommendedName>
</protein>
<evidence type="ECO:0000259" key="1">
    <source>
        <dbReference type="Pfam" id="PF01712"/>
    </source>
</evidence>
<evidence type="ECO:0000313" key="3">
    <source>
        <dbReference type="Proteomes" id="UP001107558"/>
    </source>
</evidence>
<sequence length="221" mass="26191">MSSEKKNIYRTIRLIEGPVGTKKGKIFLELQRREILYRKYNVYDFQDSLFGTDLSFKQAYNGENSLALEIELLSNYFNTLFVKEFNNIFIRSSPMSLIEVYAKYFVAENKMTIQEFNALKECYNAFASLSKWETRVKQIYLLISCSNNQIDNIKKNKKDDGFVTKEFLRNINDRYKKYFDSMKNTPFTDWSLPEIIYTEIFIDGKSIEEIVDEIESKMVLE</sequence>
<dbReference type="InterPro" id="IPR027417">
    <property type="entry name" value="P-loop_NTPase"/>
</dbReference>
<name>A0A9J6B9Q7_POLVA</name>
<proteinExistence type="predicted"/>
<evidence type="ECO:0000313" key="2">
    <source>
        <dbReference type="EMBL" id="KAG5666251.1"/>
    </source>
</evidence>
<dbReference type="Gene3D" id="3.40.50.300">
    <property type="entry name" value="P-loop containing nucleotide triphosphate hydrolases"/>
    <property type="match status" value="1"/>
</dbReference>
<dbReference type="Proteomes" id="UP001107558">
    <property type="component" value="Unassembled WGS sequence"/>
</dbReference>
<reference evidence="2" key="1">
    <citation type="submission" date="2021-03" db="EMBL/GenBank/DDBJ databases">
        <title>Chromosome level genome of the anhydrobiotic midge Polypedilum vanderplanki.</title>
        <authorList>
            <person name="Yoshida Y."/>
            <person name="Kikawada T."/>
            <person name="Gusev O."/>
        </authorList>
    </citation>
    <scope>NUCLEOTIDE SEQUENCE</scope>
    <source>
        <strain evidence="2">NIAS01</strain>
        <tissue evidence="2">Whole body or cell culture</tissue>
    </source>
</reference>
<dbReference type="InterPro" id="IPR031314">
    <property type="entry name" value="DNK_dom"/>
</dbReference>
<accession>A0A9J6B9Q7</accession>
<organism evidence="2 3">
    <name type="scientific">Polypedilum vanderplanki</name>
    <name type="common">Sleeping chironomid midge</name>
    <dbReference type="NCBI Taxonomy" id="319348"/>
    <lineage>
        <taxon>Eukaryota</taxon>
        <taxon>Metazoa</taxon>
        <taxon>Ecdysozoa</taxon>
        <taxon>Arthropoda</taxon>
        <taxon>Hexapoda</taxon>
        <taxon>Insecta</taxon>
        <taxon>Pterygota</taxon>
        <taxon>Neoptera</taxon>
        <taxon>Endopterygota</taxon>
        <taxon>Diptera</taxon>
        <taxon>Nematocera</taxon>
        <taxon>Chironomoidea</taxon>
        <taxon>Chironomidae</taxon>
        <taxon>Chironominae</taxon>
        <taxon>Polypedilum</taxon>
        <taxon>Polypedilum</taxon>
    </lineage>
</organism>
<dbReference type="EMBL" id="JADBJN010000014">
    <property type="protein sequence ID" value="KAG5666251.1"/>
    <property type="molecule type" value="Genomic_DNA"/>
</dbReference>
<dbReference type="Pfam" id="PF01712">
    <property type="entry name" value="dNK"/>
    <property type="match status" value="1"/>
</dbReference>